<reference evidence="2" key="1">
    <citation type="submission" date="2022-06" db="EMBL/GenBank/DDBJ databases">
        <title>Genome Sequence of Candolleomyces eurysporus.</title>
        <authorList>
            <person name="Buettner E."/>
        </authorList>
    </citation>
    <scope>NUCLEOTIDE SEQUENCE</scope>
    <source>
        <strain evidence="2">VTCC 930004</strain>
    </source>
</reference>
<dbReference type="Proteomes" id="UP001140091">
    <property type="component" value="Unassembled WGS sequence"/>
</dbReference>
<dbReference type="GO" id="GO:0003824">
    <property type="term" value="F:catalytic activity"/>
    <property type="evidence" value="ECO:0007669"/>
    <property type="project" value="InterPro"/>
</dbReference>
<dbReference type="OrthoDB" id="16747at2759"/>
<dbReference type="EMBL" id="JANBPK010001474">
    <property type="protein sequence ID" value="KAJ2922834.1"/>
    <property type="molecule type" value="Genomic_DNA"/>
</dbReference>
<dbReference type="AlphaFoldDB" id="A0A9W8IW17"/>
<comment type="similarity">
    <text evidence="1">Belongs to the CoA-transferase III family.</text>
</comment>
<dbReference type="InterPro" id="IPR050509">
    <property type="entry name" value="CoA-transferase_III"/>
</dbReference>
<dbReference type="PANTHER" id="PTHR48228:SF5">
    <property type="entry name" value="ALPHA-METHYLACYL-COA RACEMASE"/>
    <property type="match status" value="1"/>
</dbReference>
<protein>
    <recommendedName>
        <fullName evidence="4">Carnitine dehydratase</fullName>
    </recommendedName>
</protein>
<dbReference type="Gene3D" id="3.40.50.10540">
    <property type="entry name" value="Crotonobetainyl-coa:carnitine coa-transferase, domain 1"/>
    <property type="match status" value="1"/>
</dbReference>
<evidence type="ECO:0000256" key="1">
    <source>
        <dbReference type="ARBA" id="ARBA00008383"/>
    </source>
</evidence>
<keyword evidence="3" id="KW-1185">Reference proteome</keyword>
<evidence type="ECO:0008006" key="4">
    <source>
        <dbReference type="Google" id="ProtNLM"/>
    </source>
</evidence>
<gene>
    <name evidence="2" type="ORF">H1R20_g14254</name>
</gene>
<dbReference type="SUPFAM" id="SSF89796">
    <property type="entry name" value="CoA-transferase family III (CaiB/BaiF)"/>
    <property type="match status" value="1"/>
</dbReference>
<dbReference type="InterPro" id="IPR003673">
    <property type="entry name" value="CoA-Trfase_fam_III"/>
</dbReference>
<sequence length="114" mass="11858">MALAGLNVIEFAGLAPGPFAGLVLADNGASVIRVDRPGSSSTDVLCRGKRSIAVNSKIPSGRDLLKKMLASADVVIDPFRPGVMERLGLGPEVFLGDGTNPGLNERLIYARIVG</sequence>
<evidence type="ECO:0000313" key="2">
    <source>
        <dbReference type="EMBL" id="KAJ2922834.1"/>
    </source>
</evidence>
<dbReference type="InterPro" id="IPR023606">
    <property type="entry name" value="CoA-Trfase_III_dom_1_sf"/>
</dbReference>
<dbReference type="Pfam" id="PF02515">
    <property type="entry name" value="CoA_transf_3"/>
    <property type="match status" value="1"/>
</dbReference>
<accession>A0A9W8IW17</accession>
<name>A0A9W8IW17_9AGAR</name>
<comment type="caution">
    <text evidence="2">The sequence shown here is derived from an EMBL/GenBank/DDBJ whole genome shotgun (WGS) entry which is preliminary data.</text>
</comment>
<proteinExistence type="inferred from homology"/>
<feature type="non-terminal residue" evidence="2">
    <location>
        <position position="114"/>
    </location>
</feature>
<organism evidence="2 3">
    <name type="scientific">Candolleomyces eurysporus</name>
    <dbReference type="NCBI Taxonomy" id="2828524"/>
    <lineage>
        <taxon>Eukaryota</taxon>
        <taxon>Fungi</taxon>
        <taxon>Dikarya</taxon>
        <taxon>Basidiomycota</taxon>
        <taxon>Agaricomycotina</taxon>
        <taxon>Agaricomycetes</taxon>
        <taxon>Agaricomycetidae</taxon>
        <taxon>Agaricales</taxon>
        <taxon>Agaricineae</taxon>
        <taxon>Psathyrellaceae</taxon>
        <taxon>Candolleomyces</taxon>
    </lineage>
</organism>
<dbReference type="PANTHER" id="PTHR48228">
    <property type="entry name" value="SUCCINYL-COA--D-CITRAMALATE COA-TRANSFERASE"/>
    <property type="match status" value="1"/>
</dbReference>
<evidence type="ECO:0000313" key="3">
    <source>
        <dbReference type="Proteomes" id="UP001140091"/>
    </source>
</evidence>